<organism evidence="9 10">
    <name type="scientific">Hibiscus sabdariffa</name>
    <name type="common">roselle</name>
    <dbReference type="NCBI Taxonomy" id="183260"/>
    <lineage>
        <taxon>Eukaryota</taxon>
        <taxon>Viridiplantae</taxon>
        <taxon>Streptophyta</taxon>
        <taxon>Embryophyta</taxon>
        <taxon>Tracheophyta</taxon>
        <taxon>Spermatophyta</taxon>
        <taxon>Magnoliopsida</taxon>
        <taxon>eudicotyledons</taxon>
        <taxon>Gunneridae</taxon>
        <taxon>Pentapetalae</taxon>
        <taxon>rosids</taxon>
        <taxon>malvids</taxon>
        <taxon>Malvales</taxon>
        <taxon>Malvaceae</taxon>
        <taxon>Malvoideae</taxon>
        <taxon>Hibiscus</taxon>
    </lineage>
</organism>
<feature type="domain" description="Chromatin assembly factor 1 subunit A dimerization" evidence="7">
    <location>
        <begin position="518"/>
        <end position="584"/>
    </location>
</feature>
<feature type="compositionally biased region" description="Basic and acidic residues" evidence="6">
    <location>
        <begin position="13"/>
        <end position="26"/>
    </location>
</feature>
<feature type="region of interest" description="Disordered" evidence="6">
    <location>
        <begin position="860"/>
        <end position="888"/>
    </location>
</feature>
<proteinExistence type="predicted"/>
<evidence type="ECO:0000256" key="5">
    <source>
        <dbReference type="SAM" id="Coils"/>
    </source>
</evidence>
<sequence>MAASVPIIDVDDDPKALKMDGQDQHKKGQKRKRASWVSETLSGEQREAQIKGLEQEMEGLFGCYREMMEQKSGFGLGYDVASVDSGCALNSAVAILMEESELPLSKLVDAIHEKVKDKMGNVSSAAVKSAVLLVGQRVKYGLGNEEADVLEDDSHSSLWCWETRDAKLIPKAERVTIKARRTCRKKINERITAVSAMLALLQKAENGKSYKHDFVKASEKLAKVLSEADIRLLMSNMLQKTGAEMAEKEAKRGEKLLIKQLERTKREIEKEKKKVDRELQKEKLQNDSDSVGYVICSYNTFYFVDFHGRSLFQEKVKKRLQDEAEKDEKRREREEAEMRKQLQKQQEEAQREQRRREKEEVELKKKLSVQKQASVMERFLKKCKTSPPQIEEMKPTICSLSTEKNESVPETITLSMDRALSSKEANTDDLRKLLLSSWRHLGYSLRSNQKQCWGMRMKPKRELFKELKLTANKGLSHDDTSVKMLADGWEEQNSDDRSCHNDADLSAHDVKKCCVRKQLLQFDKSNRPAFYGIWPKKSNVVRPRCPWRKDPDLDYDVDSDEEWEEEEPGESLSDCDKDEEEETGEGCSKADDEDESEDGFFVPDGYLSENEGVEVDRMESDVPVVETQTSHISEQDGQNEEFGALLRQQKYLNSLTEHALRKNQPLIILNLLHEKAPLQMAEDLNGTPKLEQSCLQALSMRAYPFGSSVEISIDSMEHDNQEDCMSSGKAGATPASSVVPIPDSDLPLIVSTIQSCSHGIRRLLESLQEKFPSISKSQLKEKVREISDFSDNRWQVKKEILVKLGMPISPGISASYRVCLSLLGFFKLNHTYILAETEKGGGSGHTKSIAAFFSKRCLPPADKSSSIETSPPQLLKPGSAAQEQQNHA</sequence>
<keyword evidence="10" id="KW-1185">Reference proteome</keyword>
<evidence type="ECO:0000256" key="3">
    <source>
        <dbReference type="ARBA" id="ARBA00023204"/>
    </source>
</evidence>
<keyword evidence="5" id="KW-0175">Coiled coil</keyword>
<feature type="compositionally biased region" description="Polar residues" evidence="6">
    <location>
        <begin position="863"/>
        <end position="872"/>
    </location>
</feature>
<evidence type="ECO:0000256" key="4">
    <source>
        <dbReference type="ARBA" id="ARBA00023242"/>
    </source>
</evidence>
<keyword evidence="4" id="KW-0539">Nucleus</keyword>
<dbReference type="Proteomes" id="UP001472677">
    <property type="component" value="Unassembled WGS sequence"/>
</dbReference>
<protein>
    <recommendedName>
        <fullName evidence="11">Chromatin assembly factor 1 subunit FAS1</fullName>
    </recommendedName>
</protein>
<evidence type="ECO:0000259" key="8">
    <source>
        <dbReference type="Pfam" id="PF21796"/>
    </source>
</evidence>
<dbReference type="Pfam" id="PF12253">
    <property type="entry name" value="CAF1A_dimeriz"/>
    <property type="match status" value="1"/>
</dbReference>
<feature type="domain" description="Chromatin assembly factor 1 subunit Cac1-like C-terminal" evidence="8">
    <location>
        <begin position="746"/>
        <end position="796"/>
    </location>
</feature>
<dbReference type="Pfam" id="PF21796">
    <property type="entry name" value="Cac1_C"/>
    <property type="match status" value="1"/>
</dbReference>
<evidence type="ECO:0008006" key="11">
    <source>
        <dbReference type="Google" id="ProtNLM"/>
    </source>
</evidence>
<comment type="subcellular location">
    <subcellularLocation>
        <location evidence="1">Nucleus</location>
    </subcellularLocation>
</comment>
<evidence type="ECO:0000256" key="2">
    <source>
        <dbReference type="ARBA" id="ARBA00022763"/>
    </source>
</evidence>
<feature type="region of interest" description="Disordered" evidence="6">
    <location>
        <begin position="319"/>
        <end position="363"/>
    </location>
</feature>
<dbReference type="EMBL" id="JBBPBM010000105">
    <property type="protein sequence ID" value="KAK8507865.1"/>
    <property type="molecule type" value="Genomic_DNA"/>
</dbReference>
<dbReference type="PANTHER" id="PTHR15272">
    <property type="entry name" value="CHROMATIN ASSEMBLY FACTOR 1 SUBUNIT A CAF-1 SUBUNIT A"/>
    <property type="match status" value="1"/>
</dbReference>
<accession>A0ABR2BMR1</accession>
<dbReference type="InterPro" id="IPR022043">
    <property type="entry name" value="CAF1A_DD"/>
</dbReference>
<gene>
    <name evidence="9" type="ORF">V6N12_074429</name>
</gene>
<feature type="region of interest" description="Disordered" evidence="6">
    <location>
        <begin position="549"/>
        <end position="606"/>
    </location>
</feature>
<keyword evidence="3" id="KW-0234">DNA repair</keyword>
<feature type="compositionally biased region" description="Acidic residues" evidence="6">
    <location>
        <begin position="553"/>
        <end position="569"/>
    </location>
</feature>
<evidence type="ECO:0000256" key="1">
    <source>
        <dbReference type="ARBA" id="ARBA00004123"/>
    </source>
</evidence>
<keyword evidence="2" id="KW-0227">DNA damage</keyword>
<reference evidence="9 10" key="1">
    <citation type="journal article" date="2024" name="G3 (Bethesda)">
        <title>Genome assembly of Hibiscus sabdariffa L. provides insights into metabolisms of medicinal natural products.</title>
        <authorList>
            <person name="Kim T."/>
        </authorList>
    </citation>
    <scope>NUCLEOTIDE SEQUENCE [LARGE SCALE GENOMIC DNA]</scope>
    <source>
        <strain evidence="9">TK-2024</strain>
        <tissue evidence="9">Old leaves</tissue>
    </source>
</reference>
<feature type="region of interest" description="Disordered" evidence="6">
    <location>
        <begin position="1"/>
        <end position="39"/>
    </location>
</feature>
<evidence type="ECO:0000256" key="6">
    <source>
        <dbReference type="SAM" id="MobiDB-lite"/>
    </source>
</evidence>
<evidence type="ECO:0000313" key="9">
    <source>
        <dbReference type="EMBL" id="KAK8507865.1"/>
    </source>
</evidence>
<evidence type="ECO:0000259" key="7">
    <source>
        <dbReference type="Pfam" id="PF12253"/>
    </source>
</evidence>
<name>A0ABR2BMR1_9ROSI</name>
<dbReference type="PANTHER" id="PTHR15272:SF0">
    <property type="entry name" value="CHROMATIN ASSEMBLY FACTOR 1 SUBUNIT A"/>
    <property type="match status" value="1"/>
</dbReference>
<feature type="coiled-coil region" evidence="5">
    <location>
        <begin position="251"/>
        <end position="285"/>
    </location>
</feature>
<comment type="caution">
    <text evidence="9">The sequence shown here is derived from an EMBL/GenBank/DDBJ whole genome shotgun (WGS) entry which is preliminary data.</text>
</comment>
<evidence type="ECO:0000313" key="10">
    <source>
        <dbReference type="Proteomes" id="UP001472677"/>
    </source>
</evidence>
<dbReference type="InterPro" id="IPR048800">
    <property type="entry name" value="Cac1-like_C"/>
</dbReference>